<evidence type="ECO:0000256" key="2">
    <source>
        <dbReference type="ARBA" id="ARBA00013457"/>
    </source>
</evidence>
<dbReference type="PANTHER" id="PTHR32332:SF18">
    <property type="entry name" value="2-NITROPROPANE DIOXYGENASE"/>
    <property type="match status" value="1"/>
</dbReference>
<reference evidence="6 7" key="1">
    <citation type="journal article" date="2006" name="Genome Res.">
        <title>Skewed genomic variability in strains of the toxigenic bacterial pathogen, Clostridium perfringens.</title>
        <authorList>
            <person name="Myers G.S."/>
            <person name="Rasko D.A."/>
            <person name="Cheung J.K."/>
            <person name="Ravel J."/>
            <person name="Seshadri R."/>
            <person name="Deboy R.T."/>
            <person name="Ren Q."/>
            <person name="Varga J."/>
            <person name="Awad M.M."/>
            <person name="Brinkac L.M."/>
            <person name="Daugherty S.C."/>
            <person name="Haft D.H."/>
            <person name="Dodson R.J."/>
            <person name="Madupu R."/>
            <person name="Nelson W.C."/>
            <person name="Rosovitz M.J."/>
            <person name="Sullivan S.A."/>
            <person name="Khouri H."/>
            <person name="Dimitrov G.I."/>
            <person name="Watkins K.L."/>
            <person name="Mulligan S."/>
            <person name="Benton J."/>
            <person name="Radune D."/>
            <person name="Fisher D.J."/>
            <person name="Atkins H.S."/>
            <person name="Hiscox T."/>
            <person name="Jost B.H."/>
            <person name="Billington S.J."/>
            <person name="Songer J.G."/>
            <person name="McClane B.A."/>
            <person name="Titball R.W."/>
            <person name="Rood J.I."/>
            <person name="Melville S.B."/>
            <person name="Paulsen I.T."/>
        </authorList>
    </citation>
    <scope>NUCLEOTIDE SEQUENCE [LARGE SCALE GENOMIC DNA]</scope>
    <source>
        <strain evidence="7">ATCC 13124 / DSM 756 / JCM 1290 / NCIMB 6125 / NCTC 8237 / S 107 / Type A</strain>
    </source>
</reference>
<evidence type="ECO:0000256" key="4">
    <source>
        <dbReference type="ARBA" id="ARBA00022643"/>
    </source>
</evidence>
<dbReference type="GO" id="GO:0018580">
    <property type="term" value="F:nitronate monooxygenase activity"/>
    <property type="evidence" value="ECO:0007669"/>
    <property type="project" value="InterPro"/>
</dbReference>
<evidence type="ECO:0000256" key="3">
    <source>
        <dbReference type="ARBA" id="ARBA00022630"/>
    </source>
</evidence>
<name>A0A0H2YRQ9_CLOP1</name>
<dbReference type="eggNOG" id="COG2070">
    <property type="taxonomic scope" value="Bacteria"/>
</dbReference>
<comment type="function">
    <text evidence="1">Nitronate monooxygenase that uses molecular oxygen to catalyze the oxidative denitrification of alkyl nitronates. Acts on propionate 3-nitronate (P3N), the presumed physiological substrate. Probably functions in the detoxification of P3N, a metabolic poison produced by plants and fungi as a defense mechanism.</text>
</comment>
<dbReference type="InterPro" id="IPR013785">
    <property type="entry name" value="Aldolase_TIM"/>
</dbReference>
<keyword evidence="7" id="KW-1185">Reference proteome</keyword>
<dbReference type="HOGENOM" id="CLU_038732_0_1_9"/>
<sequence>MNIKPLTIGNLTARLPIIQGGMGIGVSLSNLASAVTKAGGIGIISGAQPGYLEEDFKNNPLEANLRALKKHIRIAKEKSQNGIIGVNLMVAMNNYAEHVKAAIDAGVDLIISGAGLPSHLPKFTKGSNVKIAPIVSSLKAAKVILKLWDRHHKVSPDMIVIEGPKAGGHLGFTKESLEDESKKFDSTILDIIKETSIYEDKYEKKIPIIVAGGVFDGKDIAKYLKLDASGVQMATRFVATYECDANIKFKEAYINCNKESISIVKSPVGMPGRAIRNSFVQFTETEKSKVSHCYNCLIPCNPADTPYCISQALINAVKGDIDNGLIFCGENASKIDKIVSVETLMNELEKDLLEA</sequence>
<dbReference type="Pfam" id="PF03060">
    <property type="entry name" value="NMO"/>
    <property type="match status" value="1"/>
</dbReference>
<evidence type="ECO:0000256" key="1">
    <source>
        <dbReference type="ARBA" id="ARBA00003535"/>
    </source>
</evidence>
<protein>
    <recommendedName>
        <fullName evidence="2">Probable nitronate monooxygenase</fullName>
    </recommendedName>
</protein>
<dbReference type="GO" id="GO:0051213">
    <property type="term" value="F:dioxygenase activity"/>
    <property type="evidence" value="ECO:0007669"/>
    <property type="project" value="UniProtKB-KW"/>
</dbReference>
<dbReference type="SUPFAM" id="SSF51412">
    <property type="entry name" value="Inosine monophosphate dehydrogenase (IMPDH)"/>
    <property type="match status" value="1"/>
</dbReference>
<keyword evidence="6" id="KW-0223">Dioxygenase</keyword>
<evidence type="ECO:0000256" key="5">
    <source>
        <dbReference type="ARBA" id="ARBA00023002"/>
    </source>
</evidence>
<dbReference type="KEGG" id="cpf:CPF_1249"/>
<organism evidence="6 7">
    <name type="scientific">Clostridium perfringens (strain ATCC 13124 / DSM 756 / JCM 1290 / NCIMB 6125 / NCTC 8237 / Type A)</name>
    <dbReference type="NCBI Taxonomy" id="195103"/>
    <lineage>
        <taxon>Bacteria</taxon>
        <taxon>Bacillati</taxon>
        <taxon>Bacillota</taxon>
        <taxon>Clostridia</taxon>
        <taxon>Eubacteriales</taxon>
        <taxon>Clostridiaceae</taxon>
        <taxon>Clostridium</taxon>
    </lineage>
</organism>
<dbReference type="InterPro" id="IPR004136">
    <property type="entry name" value="NMO"/>
</dbReference>
<dbReference type="CDD" id="cd04730">
    <property type="entry name" value="NPD_like"/>
    <property type="match status" value="1"/>
</dbReference>
<dbReference type="STRING" id="195103.CPF_1249"/>
<keyword evidence="3" id="KW-0285">Flavoprotein</keyword>
<accession>A0A0H2YRQ9</accession>
<dbReference type="Proteomes" id="UP000001823">
    <property type="component" value="Chromosome"/>
</dbReference>
<keyword evidence="4" id="KW-0288">FMN</keyword>
<keyword evidence="5" id="KW-0560">Oxidoreductase</keyword>
<gene>
    <name evidence="6" type="ordered locus">CPF_1249</name>
</gene>
<evidence type="ECO:0000313" key="7">
    <source>
        <dbReference type="Proteomes" id="UP000001823"/>
    </source>
</evidence>
<proteinExistence type="predicted"/>
<dbReference type="RefSeq" id="WP_011590631.1">
    <property type="nucleotide sequence ID" value="NC_008261.1"/>
</dbReference>
<dbReference type="PaxDb" id="195103-CPF_1249"/>
<dbReference type="AlphaFoldDB" id="A0A0H2YRQ9"/>
<dbReference type="PANTHER" id="PTHR32332">
    <property type="entry name" value="2-NITROPROPANE DIOXYGENASE"/>
    <property type="match status" value="1"/>
</dbReference>
<dbReference type="Gene3D" id="3.20.20.70">
    <property type="entry name" value="Aldolase class I"/>
    <property type="match status" value="1"/>
</dbReference>
<dbReference type="EMBL" id="CP000246">
    <property type="protein sequence ID" value="ABG83633.1"/>
    <property type="molecule type" value="Genomic_DNA"/>
</dbReference>
<evidence type="ECO:0000313" key="6">
    <source>
        <dbReference type="EMBL" id="ABG83633.1"/>
    </source>
</evidence>